<keyword evidence="2" id="KW-1133">Transmembrane helix</keyword>
<reference evidence="3" key="1">
    <citation type="submission" date="2023-08" db="EMBL/GenBank/DDBJ databases">
        <authorList>
            <person name="Chen Y."/>
            <person name="Shah S."/>
            <person name="Dougan E. K."/>
            <person name="Thang M."/>
            <person name="Chan C."/>
        </authorList>
    </citation>
    <scope>NUCLEOTIDE SEQUENCE</scope>
</reference>
<keyword evidence="4" id="KW-1185">Reference proteome</keyword>
<keyword evidence="2" id="KW-0812">Transmembrane</keyword>
<keyword evidence="2" id="KW-0472">Membrane</keyword>
<organism evidence="3 4">
    <name type="scientific">Effrenium voratum</name>
    <dbReference type="NCBI Taxonomy" id="2562239"/>
    <lineage>
        <taxon>Eukaryota</taxon>
        <taxon>Sar</taxon>
        <taxon>Alveolata</taxon>
        <taxon>Dinophyceae</taxon>
        <taxon>Suessiales</taxon>
        <taxon>Symbiodiniaceae</taxon>
        <taxon>Effrenium</taxon>
    </lineage>
</organism>
<evidence type="ECO:0000256" key="2">
    <source>
        <dbReference type="SAM" id="Phobius"/>
    </source>
</evidence>
<dbReference type="AlphaFoldDB" id="A0AA36IKJ6"/>
<gene>
    <name evidence="3" type="ORF">EVOR1521_LOCUS15110</name>
</gene>
<comment type="caution">
    <text evidence="3">The sequence shown here is derived from an EMBL/GenBank/DDBJ whole genome shotgun (WGS) entry which is preliminary data.</text>
</comment>
<evidence type="ECO:0000313" key="4">
    <source>
        <dbReference type="Proteomes" id="UP001178507"/>
    </source>
</evidence>
<sequence length="274" mass="30681">MALQSAGGASLPFWGGSYSPLRSATLAVEERDETSPRSSPRARPESAASLPSAGGAAAASFWATETLQEENLAHLEGVGWWQMPLCYFFALLLWAMLFLAYLRSDNRAAATLRLVLLWYAAFLVLVPLGFLIAKAIMGSRIANGLKALSDFVLKMELKVERAYVDFSQGLICIDALQLKNPPDREWRSPYLMTAKRWIRCRVLLRDFALSGFRQLTIQELHVSGVELIYEKTFNSSNLNEVLTKIGEIKDNLKPPQNRPPDLTLREVWIEETSS</sequence>
<name>A0AA36IKJ6_9DINO</name>
<feature type="transmembrane region" description="Helical" evidence="2">
    <location>
        <begin position="114"/>
        <end position="133"/>
    </location>
</feature>
<evidence type="ECO:0000313" key="3">
    <source>
        <dbReference type="EMBL" id="CAJ1389506.1"/>
    </source>
</evidence>
<dbReference type="EMBL" id="CAUJNA010001890">
    <property type="protein sequence ID" value="CAJ1389506.1"/>
    <property type="molecule type" value="Genomic_DNA"/>
</dbReference>
<proteinExistence type="predicted"/>
<feature type="compositionally biased region" description="Low complexity" evidence="1">
    <location>
        <begin position="36"/>
        <end position="52"/>
    </location>
</feature>
<feature type="transmembrane region" description="Helical" evidence="2">
    <location>
        <begin position="80"/>
        <end position="102"/>
    </location>
</feature>
<evidence type="ECO:0000256" key="1">
    <source>
        <dbReference type="SAM" id="MobiDB-lite"/>
    </source>
</evidence>
<accession>A0AA36IKJ6</accession>
<feature type="region of interest" description="Disordered" evidence="1">
    <location>
        <begin position="26"/>
        <end position="52"/>
    </location>
</feature>
<dbReference type="Proteomes" id="UP001178507">
    <property type="component" value="Unassembled WGS sequence"/>
</dbReference>
<protein>
    <submittedName>
        <fullName evidence="3">Uncharacterized protein</fullName>
    </submittedName>
</protein>